<keyword evidence="1 26" id="KW-0813">Transport</keyword>
<protein>
    <recommendedName>
        <fullName evidence="24">Neuronal acetylcholine receptor subunit alpha-10</fullName>
    </recommendedName>
    <alternativeName>
        <fullName evidence="25">Nicotinic acetylcholine receptor subunit alpha-10</fullName>
    </alternativeName>
</protein>
<keyword evidence="16 26" id="KW-0407">Ion channel</keyword>
<comment type="catalytic activity">
    <reaction evidence="19">
        <text>K(+)(in) = K(+)(out)</text>
        <dbReference type="Rhea" id="RHEA:29463"/>
        <dbReference type="ChEBI" id="CHEBI:29103"/>
    </reaction>
</comment>
<sequence>IGSRAEARAPGPPWTPLLTGPLECLGAEGRLAHKLFRDLFANYTSALRPVADTDQALNVTLEVTLSQIIDMDERNQVLTLYLWIRQEWTDAYLRWDPDTYGGLDAIRIPSSLVWRPDIVLYNKADAQAPASASTNVVLRHDGAVRWDAPAITRSSCRVDVSAFPFDAQGCGLTFGSWTHGGHQLDVGPRGGAASLADFVENVESRVLGMPARRRVLTYGCCSEPYRDVTFTLLLRRRAAAYVCNLLLPCVLTSLLAPLAFHLPADSGEKVSLGVTVLLALTVFQLILAESMPPAERKYYMATMTMVTFSTALTILIMNLHYCGPSARPMPAWARALLLGRLARGLCVREQGEPCGQSRPPESSPSPQPPDRGTGPPAGPCREPRCLCRQEALLRHVATIANAFHSHRAAQRRHEDWKRLARVMDRFFLGIFFSMALVMSLLVLVRAL</sequence>
<evidence type="ECO:0000256" key="6">
    <source>
        <dbReference type="ARBA" id="ARBA00022729"/>
    </source>
</evidence>
<evidence type="ECO:0000256" key="15">
    <source>
        <dbReference type="ARBA" id="ARBA00023286"/>
    </source>
</evidence>
<dbReference type="GO" id="GO:0045211">
    <property type="term" value="C:postsynaptic membrane"/>
    <property type="evidence" value="ECO:0007669"/>
    <property type="project" value="InterPro"/>
</dbReference>
<dbReference type="GeneTree" id="ENSGT00940000160721"/>
<feature type="domain" description="Neurotransmitter-gated ion-channel ligand-binding" evidence="28">
    <location>
        <begin position="33"/>
        <end position="237"/>
    </location>
</feature>
<evidence type="ECO:0000256" key="17">
    <source>
        <dbReference type="ARBA" id="ARBA00034099"/>
    </source>
</evidence>
<evidence type="ECO:0000256" key="21">
    <source>
        <dbReference type="ARBA" id="ARBA00036634"/>
    </source>
</evidence>
<dbReference type="SUPFAM" id="SSF90112">
    <property type="entry name" value="Neurotransmitter-gated ion-channel transmembrane pore"/>
    <property type="match status" value="1"/>
</dbReference>
<evidence type="ECO:0000256" key="7">
    <source>
        <dbReference type="ARBA" id="ARBA00022837"/>
    </source>
</evidence>
<dbReference type="AlphaFoldDB" id="A0A4W2IHB8"/>
<evidence type="ECO:0000256" key="27">
    <source>
        <dbReference type="SAM" id="MobiDB-lite"/>
    </source>
</evidence>
<proteinExistence type="inferred from homology"/>
<keyword evidence="11 26" id="KW-0472">Membrane</keyword>
<keyword evidence="9" id="KW-0770">Synapse</keyword>
<dbReference type="InterPro" id="IPR006202">
    <property type="entry name" value="Neur_chan_lig-bd"/>
</dbReference>
<dbReference type="PANTHER" id="PTHR18945">
    <property type="entry name" value="NEUROTRANSMITTER GATED ION CHANNEL"/>
    <property type="match status" value="1"/>
</dbReference>
<keyword evidence="12" id="KW-1015">Disulfide bond</keyword>
<comment type="catalytic activity">
    <reaction evidence="20">
        <text>Na(+)(in) = Na(+)(out)</text>
        <dbReference type="Rhea" id="RHEA:34963"/>
        <dbReference type="ChEBI" id="CHEBI:29101"/>
    </reaction>
</comment>
<keyword evidence="5 26" id="KW-0812">Transmembrane</keyword>
<dbReference type="Gene3D" id="2.70.170.10">
    <property type="entry name" value="Neurotransmitter-gated ion-channel ligand-binding domain"/>
    <property type="match status" value="1"/>
</dbReference>
<dbReference type="InterPro" id="IPR006029">
    <property type="entry name" value="Neurotrans-gated_channel_TM"/>
</dbReference>
<keyword evidence="7" id="KW-0106">Calcium</keyword>
<accession>A0A4W2IHB8</accession>
<evidence type="ECO:0000256" key="1">
    <source>
        <dbReference type="ARBA" id="ARBA00022448"/>
    </source>
</evidence>
<evidence type="ECO:0000256" key="23">
    <source>
        <dbReference type="ARBA" id="ARBA00063839"/>
    </source>
</evidence>
<evidence type="ECO:0000256" key="24">
    <source>
        <dbReference type="ARBA" id="ARBA00074949"/>
    </source>
</evidence>
<dbReference type="PRINTS" id="PR00252">
    <property type="entry name" value="NRIONCHANNEL"/>
</dbReference>
<keyword evidence="14" id="KW-0325">Glycoprotein</keyword>
<evidence type="ECO:0000256" key="10">
    <source>
        <dbReference type="ARBA" id="ARBA00023065"/>
    </source>
</evidence>
<dbReference type="FunFam" id="1.20.58.390:FF:000045">
    <property type="entry name" value="neuronal acetylcholine receptor subunit alpha-10"/>
    <property type="match status" value="1"/>
</dbReference>
<dbReference type="PRINTS" id="PR00254">
    <property type="entry name" value="NICOTINICR"/>
</dbReference>
<dbReference type="GO" id="GO:0005262">
    <property type="term" value="F:calcium channel activity"/>
    <property type="evidence" value="ECO:0007669"/>
    <property type="project" value="UniProtKB-KW"/>
</dbReference>
<keyword evidence="15" id="KW-1071">Ligand-gated ion channel</keyword>
<comment type="catalytic activity">
    <reaction evidence="21">
        <text>Ca(2+)(in) = Ca(2+)(out)</text>
        <dbReference type="Rhea" id="RHEA:29671"/>
        <dbReference type="ChEBI" id="CHEBI:29108"/>
    </reaction>
</comment>
<evidence type="ECO:0000256" key="25">
    <source>
        <dbReference type="ARBA" id="ARBA00080228"/>
    </source>
</evidence>
<comment type="subcellular location">
    <subcellularLocation>
        <location evidence="17">Synaptic cell membrane</location>
        <topology evidence="17">Multi-pass membrane protein</topology>
    </subcellularLocation>
</comment>
<dbReference type="Pfam" id="PF02931">
    <property type="entry name" value="Neur_chan_LBD"/>
    <property type="match status" value="1"/>
</dbReference>
<evidence type="ECO:0000313" key="30">
    <source>
        <dbReference type="Ensembl" id="ENSBIXP00005041560.1"/>
    </source>
</evidence>
<dbReference type="Pfam" id="PF02932">
    <property type="entry name" value="Neur_chan_memb"/>
    <property type="match status" value="1"/>
</dbReference>
<evidence type="ECO:0000256" key="20">
    <source>
        <dbReference type="ARBA" id="ARBA00036239"/>
    </source>
</evidence>
<keyword evidence="13" id="KW-0675">Receptor</keyword>
<comment type="catalytic activity">
    <reaction evidence="18">
        <text>Mg(2+)(in) = Mg(2+)(out)</text>
        <dbReference type="Rhea" id="RHEA:29827"/>
        <dbReference type="ChEBI" id="CHEBI:18420"/>
    </reaction>
</comment>
<evidence type="ECO:0000256" key="26">
    <source>
        <dbReference type="RuleBase" id="RU000687"/>
    </source>
</evidence>
<dbReference type="Proteomes" id="UP000429181">
    <property type="component" value="Chromosome 15"/>
</dbReference>
<dbReference type="GO" id="GO:0004888">
    <property type="term" value="F:transmembrane signaling receptor activity"/>
    <property type="evidence" value="ECO:0007669"/>
    <property type="project" value="InterPro"/>
</dbReference>
<keyword evidence="6" id="KW-0732">Signal</keyword>
<dbReference type="FunFam" id="1.20.58.390:FF:000009">
    <property type="entry name" value="Cholinergic receptor nicotinic alpha 9 subunit"/>
    <property type="match status" value="1"/>
</dbReference>
<keyword evidence="3" id="KW-0109">Calcium transport</keyword>
<keyword evidence="8 26" id="KW-1133">Transmembrane helix</keyword>
<keyword evidence="2" id="KW-1003">Cell membrane</keyword>
<feature type="transmembrane region" description="Helical" evidence="26">
    <location>
        <begin position="426"/>
        <end position="444"/>
    </location>
</feature>
<reference evidence="30 31" key="1">
    <citation type="submission" date="2018-11" db="EMBL/GenBank/DDBJ databases">
        <title>Haplotype-resolved cattle genomes.</title>
        <authorList>
            <person name="Low W.Y."/>
            <person name="Tearle R."/>
            <person name="Bickhart D.M."/>
            <person name="Rosen B.D."/>
            <person name="Koren S."/>
            <person name="Rhie A."/>
            <person name="Hiendleder S."/>
            <person name="Phillippy A.M."/>
            <person name="Smith T.P.L."/>
            <person name="Williams J.L."/>
        </authorList>
    </citation>
    <scope>NUCLEOTIDE SEQUENCE [LARGE SCALE GENOMIC DNA]</scope>
</reference>
<keyword evidence="4" id="KW-0107">Calcium channel</keyword>
<evidence type="ECO:0000256" key="16">
    <source>
        <dbReference type="ARBA" id="ARBA00023303"/>
    </source>
</evidence>
<gene>
    <name evidence="30" type="primary">LOC113904892</name>
</gene>
<evidence type="ECO:0000256" key="13">
    <source>
        <dbReference type="ARBA" id="ARBA00023170"/>
    </source>
</evidence>
<dbReference type="SUPFAM" id="SSF63712">
    <property type="entry name" value="Nicotinic receptor ligand binding domain-like"/>
    <property type="match status" value="1"/>
</dbReference>
<dbReference type="InterPro" id="IPR038050">
    <property type="entry name" value="Neuro_actylchol_rec"/>
</dbReference>
<name>A0A4W2IHB8_BOBOX</name>
<evidence type="ECO:0000259" key="28">
    <source>
        <dbReference type="Pfam" id="PF02931"/>
    </source>
</evidence>
<dbReference type="Ensembl" id="ENSBIXT00005050976.1">
    <property type="protein sequence ID" value="ENSBIXP00005041560.1"/>
    <property type="gene ID" value="ENSBIXG00005024666.1"/>
</dbReference>
<organism evidence="30 31">
    <name type="scientific">Bos indicus x Bos taurus</name>
    <name type="common">Hybrid cattle</name>
    <dbReference type="NCBI Taxonomy" id="30522"/>
    <lineage>
        <taxon>Eukaryota</taxon>
        <taxon>Metazoa</taxon>
        <taxon>Chordata</taxon>
        <taxon>Craniata</taxon>
        <taxon>Vertebrata</taxon>
        <taxon>Euteleostomi</taxon>
        <taxon>Mammalia</taxon>
        <taxon>Eutheria</taxon>
        <taxon>Laurasiatheria</taxon>
        <taxon>Artiodactyla</taxon>
        <taxon>Ruminantia</taxon>
        <taxon>Pecora</taxon>
        <taxon>Bovidae</taxon>
        <taxon>Bovinae</taxon>
        <taxon>Bos</taxon>
    </lineage>
</organism>
<dbReference type="PROSITE" id="PS00236">
    <property type="entry name" value="NEUROTR_ION_CHANNEL"/>
    <property type="match status" value="1"/>
</dbReference>
<evidence type="ECO:0000313" key="31">
    <source>
        <dbReference type="Proteomes" id="UP000429181"/>
    </source>
</evidence>
<evidence type="ECO:0000256" key="5">
    <source>
        <dbReference type="ARBA" id="ARBA00022692"/>
    </source>
</evidence>
<feature type="transmembrane region" description="Helical" evidence="26">
    <location>
        <begin position="238"/>
        <end position="258"/>
    </location>
</feature>
<evidence type="ECO:0000256" key="11">
    <source>
        <dbReference type="ARBA" id="ARBA00023136"/>
    </source>
</evidence>
<evidence type="ECO:0000256" key="9">
    <source>
        <dbReference type="ARBA" id="ARBA00023018"/>
    </source>
</evidence>
<evidence type="ECO:0000256" key="19">
    <source>
        <dbReference type="ARBA" id="ARBA00034430"/>
    </source>
</evidence>
<feature type="domain" description="Neurotransmitter-gated ion-channel transmembrane" evidence="29">
    <location>
        <begin position="245"/>
        <end position="354"/>
    </location>
</feature>
<dbReference type="InterPro" id="IPR006201">
    <property type="entry name" value="Neur_channel"/>
</dbReference>
<dbReference type="InterPro" id="IPR002394">
    <property type="entry name" value="Nicotinic_acetylcholine_rcpt"/>
</dbReference>
<keyword evidence="10 26" id="KW-0406">Ion transport</keyword>
<feature type="region of interest" description="Disordered" evidence="27">
    <location>
        <begin position="351"/>
        <end position="378"/>
    </location>
</feature>
<dbReference type="FunFam" id="2.70.170.10:FF:000029">
    <property type="entry name" value="Cholinergic receptor nicotinic alpha 10 subunit"/>
    <property type="match status" value="1"/>
</dbReference>
<dbReference type="InterPro" id="IPR018000">
    <property type="entry name" value="Neurotransmitter_ion_chnl_CS"/>
</dbReference>
<comment type="similarity">
    <text evidence="22">Belongs to the ligand-gated ion channel (TC 1.A.9) family. Acetylcholine receptor (TC 1.A.9.1) subfamily. Alpha-10/CHRNA10 sub-subfamily.</text>
</comment>
<evidence type="ECO:0000256" key="18">
    <source>
        <dbReference type="ARBA" id="ARBA00034269"/>
    </source>
</evidence>
<feature type="transmembrane region" description="Helical" evidence="26">
    <location>
        <begin position="270"/>
        <end position="287"/>
    </location>
</feature>
<evidence type="ECO:0000256" key="22">
    <source>
        <dbReference type="ARBA" id="ARBA00061680"/>
    </source>
</evidence>
<evidence type="ECO:0000256" key="3">
    <source>
        <dbReference type="ARBA" id="ARBA00022568"/>
    </source>
</evidence>
<evidence type="ECO:0000256" key="12">
    <source>
        <dbReference type="ARBA" id="ARBA00023157"/>
    </source>
</evidence>
<dbReference type="CDD" id="cd19051">
    <property type="entry name" value="LGIC_TM_cation"/>
    <property type="match status" value="1"/>
</dbReference>
<evidence type="ECO:0000256" key="14">
    <source>
        <dbReference type="ARBA" id="ARBA00023180"/>
    </source>
</evidence>
<dbReference type="GO" id="GO:0022848">
    <property type="term" value="F:acetylcholine-gated monoatomic cation-selective channel activity"/>
    <property type="evidence" value="ECO:0007669"/>
    <property type="project" value="InterPro"/>
</dbReference>
<evidence type="ECO:0000256" key="8">
    <source>
        <dbReference type="ARBA" id="ARBA00022989"/>
    </source>
</evidence>
<dbReference type="InterPro" id="IPR036719">
    <property type="entry name" value="Neuro-gated_channel_TM_sf"/>
</dbReference>
<dbReference type="Gene3D" id="1.20.58.390">
    <property type="entry name" value="Neurotransmitter-gated ion-channel transmembrane domain"/>
    <property type="match status" value="2"/>
</dbReference>
<evidence type="ECO:0000256" key="4">
    <source>
        <dbReference type="ARBA" id="ARBA00022673"/>
    </source>
</evidence>
<dbReference type="InterPro" id="IPR036734">
    <property type="entry name" value="Neur_chan_lig-bd_sf"/>
</dbReference>
<feature type="transmembrane region" description="Helical" evidence="26">
    <location>
        <begin position="299"/>
        <end position="319"/>
    </location>
</feature>
<comment type="subunit">
    <text evidence="23">Forms homo- or heterooligomeric channels in conjunction with CHRNA10. The native outer hair cell receptor may be composed of CHRNA9:CHRNA10 heterooligomers. Found in the stoichiometric form (CHRNA9)2:(CHRNA10)3.</text>
</comment>
<evidence type="ECO:0000256" key="2">
    <source>
        <dbReference type="ARBA" id="ARBA00022475"/>
    </source>
</evidence>
<reference evidence="30" key="2">
    <citation type="submission" date="2025-08" db="UniProtKB">
        <authorList>
            <consortium name="Ensembl"/>
        </authorList>
    </citation>
    <scope>IDENTIFICATION</scope>
</reference>
<evidence type="ECO:0000259" key="29">
    <source>
        <dbReference type="Pfam" id="PF02932"/>
    </source>
</evidence>